<dbReference type="Pfam" id="PF12874">
    <property type="entry name" value="zf-met"/>
    <property type="match status" value="1"/>
</dbReference>
<feature type="region of interest" description="Disordered" evidence="8">
    <location>
        <begin position="184"/>
        <end position="248"/>
    </location>
</feature>
<dbReference type="GO" id="GO:0000122">
    <property type="term" value="P:negative regulation of transcription by RNA polymerase II"/>
    <property type="evidence" value="ECO:0007669"/>
    <property type="project" value="TreeGrafter"/>
</dbReference>
<keyword evidence="3" id="KW-0677">Repeat</keyword>
<dbReference type="Gene3D" id="3.30.1490.490">
    <property type="match status" value="1"/>
</dbReference>
<dbReference type="InterPro" id="IPR036236">
    <property type="entry name" value="Znf_C2H2_sf"/>
</dbReference>
<evidence type="ECO:0000256" key="3">
    <source>
        <dbReference type="ARBA" id="ARBA00022737"/>
    </source>
</evidence>
<keyword evidence="4 7" id="KW-0863">Zinc-finger</keyword>
<dbReference type="GO" id="GO:0008270">
    <property type="term" value="F:zinc ion binding"/>
    <property type="evidence" value="ECO:0007669"/>
    <property type="project" value="UniProtKB-KW"/>
</dbReference>
<keyword evidence="6" id="KW-0539">Nucleus</keyword>
<dbReference type="GO" id="GO:0003677">
    <property type="term" value="F:DNA binding"/>
    <property type="evidence" value="ECO:0007669"/>
    <property type="project" value="InterPro"/>
</dbReference>
<evidence type="ECO:0000313" key="10">
    <source>
        <dbReference type="EMBL" id="JAT45050.1"/>
    </source>
</evidence>
<gene>
    <name evidence="10" type="primary">C16C10.8_1</name>
    <name evidence="11" type="synonym">C16C10.8_0</name>
    <name evidence="10" type="ORF">g.31909</name>
    <name evidence="11" type="ORF">g.31911</name>
</gene>
<dbReference type="EMBL" id="GDJX01022886">
    <property type="protein sequence ID" value="JAT45050.1"/>
    <property type="molecule type" value="Transcribed_RNA"/>
</dbReference>
<evidence type="ECO:0000256" key="1">
    <source>
        <dbReference type="ARBA" id="ARBA00004123"/>
    </source>
</evidence>
<dbReference type="InterPro" id="IPR003604">
    <property type="entry name" value="Matrin/U1-like-C_Znf_C2H2"/>
</dbReference>
<name>A0A1D1XRN8_9ARAE</name>
<dbReference type="Gene3D" id="3.30.160.60">
    <property type="entry name" value="Classic Zinc Finger"/>
    <property type="match status" value="1"/>
</dbReference>
<organism evidence="10">
    <name type="scientific">Anthurium amnicola</name>
    <dbReference type="NCBI Taxonomy" id="1678845"/>
    <lineage>
        <taxon>Eukaryota</taxon>
        <taxon>Viridiplantae</taxon>
        <taxon>Streptophyta</taxon>
        <taxon>Embryophyta</taxon>
        <taxon>Tracheophyta</taxon>
        <taxon>Spermatophyta</taxon>
        <taxon>Magnoliopsida</taxon>
        <taxon>Liliopsida</taxon>
        <taxon>Araceae</taxon>
        <taxon>Pothoideae</taxon>
        <taxon>Potheae</taxon>
        <taxon>Anthurium</taxon>
    </lineage>
</organism>
<dbReference type="SUPFAM" id="SSF57667">
    <property type="entry name" value="beta-beta-alpha zinc fingers"/>
    <property type="match status" value="3"/>
</dbReference>
<dbReference type="EMBL" id="GDJX01005438">
    <property type="protein sequence ID" value="JAT62498.1"/>
    <property type="molecule type" value="Transcribed_RNA"/>
</dbReference>
<evidence type="ECO:0000259" key="9">
    <source>
        <dbReference type="SMART" id="SM00451"/>
    </source>
</evidence>
<feature type="compositionally biased region" description="Basic and acidic residues" evidence="8">
    <location>
        <begin position="235"/>
        <end position="248"/>
    </location>
</feature>
<dbReference type="PROSITE" id="PS51804">
    <property type="entry name" value="ZF_C2HC_LYAR"/>
    <property type="match status" value="2"/>
</dbReference>
<dbReference type="FunFam" id="3.30.160.60:FF:001583">
    <property type="entry name" value="UBP1-associated proteins 1C"/>
    <property type="match status" value="1"/>
</dbReference>
<feature type="domain" description="U1-type" evidence="9">
    <location>
        <begin position="91"/>
        <end position="125"/>
    </location>
</feature>
<protein>
    <submittedName>
        <fullName evidence="10">Uncharacterized protein C16C10.8</fullName>
    </submittedName>
</protein>
<dbReference type="Pfam" id="PF25879">
    <property type="entry name" value="WHD_LYAR"/>
    <property type="match status" value="1"/>
</dbReference>
<dbReference type="PANTHER" id="PTHR13100">
    <property type="entry name" value="CELL GROWTH-REGULATING NUCLEOLAR PROTEIN LYAR"/>
    <property type="match status" value="1"/>
</dbReference>
<evidence type="ECO:0000256" key="4">
    <source>
        <dbReference type="ARBA" id="ARBA00022771"/>
    </source>
</evidence>
<dbReference type="InterPro" id="IPR058719">
    <property type="entry name" value="WHD_LYAR"/>
</dbReference>
<dbReference type="GO" id="GO:0006364">
    <property type="term" value="P:rRNA processing"/>
    <property type="evidence" value="ECO:0007669"/>
    <property type="project" value="TreeGrafter"/>
</dbReference>
<comment type="subcellular location">
    <subcellularLocation>
        <location evidence="1">Nucleus</location>
    </subcellularLocation>
</comment>
<accession>A0A1D1XRN8</accession>
<keyword evidence="5" id="KW-0862">Zinc</keyword>
<dbReference type="Pfam" id="PF08790">
    <property type="entry name" value="zf-LYAR"/>
    <property type="match status" value="1"/>
</dbReference>
<keyword evidence="2" id="KW-0479">Metal-binding</keyword>
<dbReference type="GO" id="GO:0005730">
    <property type="term" value="C:nucleolus"/>
    <property type="evidence" value="ECO:0007669"/>
    <property type="project" value="TreeGrafter"/>
</dbReference>
<reference evidence="10" key="1">
    <citation type="submission" date="2015-07" db="EMBL/GenBank/DDBJ databases">
        <title>Transcriptome Assembly of Anthurium amnicola.</title>
        <authorList>
            <person name="Suzuki J."/>
        </authorList>
    </citation>
    <scope>NUCLEOTIDE SEQUENCE</scope>
</reference>
<dbReference type="InterPro" id="IPR039999">
    <property type="entry name" value="LYAR"/>
</dbReference>
<feature type="region of interest" description="Disordered" evidence="8">
    <location>
        <begin position="121"/>
        <end position="152"/>
    </location>
</feature>
<dbReference type="InterPro" id="IPR014898">
    <property type="entry name" value="Znf_C2H2_LYAR"/>
</dbReference>
<evidence type="ECO:0000256" key="8">
    <source>
        <dbReference type="SAM" id="MobiDB-lite"/>
    </source>
</evidence>
<evidence type="ECO:0000256" key="6">
    <source>
        <dbReference type="ARBA" id="ARBA00023242"/>
    </source>
</evidence>
<dbReference type="SMART" id="SM00451">
    <property type="entry name" value="ZnF_U1"/>
    <property type="match status" value="1"/>
</dbReference>
<proteinExistence type="predicted"/>
<sequence length="325" mass="36023">MVWFQCEDCGENLKKPKLPNHFRICSAYKLSCIDCGEMFTQQSVQGHTQCISEAEKYGPKDQANSARDAHVKINKPKPALDFDVNVGLSMHPPWFCSLCNTTTTSKQTLLLHADGKKHRAKAKAFHATQKQAKQPEESAPNKDSINGIPTVDSIQTNNIENLGNDMQRDTYAAVEEVDVLKKKRKTGISKHTDAGNQVDGENGTDIADGEVIQSNEGEEKNNKKRKKRAESISQTEDHQAANGHAKEVSGQKIKWKKLAISILNANSDGVLKVKRLQKLVIKALLDSGVTEDKEQLKNKLMDKISASSRFVIDGKHIHLAKTTQS</sequence>
<dbReference type="AlphaFoldDB" id="A0A1D1XRN8"/>
<dbReference type="InterPro" id="IPR013087">
    <property type="entry name" value="Znf_C2H2_type"/>
</dbReference>
<dbReference type="FunFam" id="3.30.1490.490:FF:000001">
    <property type="entry name" value="cell growth-regulating nucleolar protein-like"/>
    <property type="match status" value="1"/>
</dbReference>
<evidence type="ECO:0000313" key="11">
    <source>
        <dbReference type="EMBL" id="JAT62498.1"/>
    </source>
</evidence>
<evidence type="ECO:0000256" key="7">
    <source>
        <dbReference type="PROSITE-ProRule" id="PRU01145"/>
    </source>
</evidence>
<evidence type="ECO:0000256" key="5">
    <source>
        <dbReference type="ARBA" id="ARBA00022833"/>
    </source>
</evidence>
<dbReference type="PANTHER" id="PTHR13100:SF10">
    <property type="entry name" value="CELL GROWTH-REGULATING NUCLEOLAR PROTEIN"/>
    <property type="match status" value="1"/>
</dbReference>
<evidence type="ECO:0000256" key="2">
    <source>
        <dbReference type="ARBA" id="ARBA00022723"/>
    </source>
</evidence>